<feature type="domain" description="Metallo-beta-lactamase" evidence="1">
    <location>
        <begin position="108"/>
        <end position="303"/>
    </location>
</feature>
<dbReference type="Proteomes" id="UP000295444">
    <property type="component" value="Unassembled WGS sequence"/>
</dbReference>
<dbReference type="GO" id="GO:0008270">
    <property type="term" value="F:zinc ion binding"/>
    <property type="evidence" value="ECO:0007669"/>
    <property type="project" value="InterPro"/>
</dbReference>
<dbReference type="AlphaFoldDB" id="A0A4R6SAP7"/>
<sequence>MSRLRKVAESVRALRDIPAAIGGKATGARAERVRGSRQFADGRFHNRAHTSTMAGDLRGVLRDYLFGKQVRKPVGAVPLVGPAEITDTGLHVTWYGHASTLVELGGARVLFDPVWSDRVSPAQFAGPKRLHQPPHRIEDLPRVDAVVISHDHYDHLDMATIRDLVRTQDAPFLVPLGVGAHLDRWRVPADRIIELDWDEQVELGELTITATPAQHFSGRLFARDRTLWTSWLAKAGGRSVIYTGDSGYFDGYQAIGERHGPVDVTLVQVGAYGEGWPDIHMTPEQGVATHVDVRGGLMIPVHWATFVLSTHAWAEPADRVWREAKARDVAIAIPRPGERVDVDAPGSIDPWWQTLGQA</sequence>
<evidence type="ECO:0000313" key="3">
    <source>
        <dbReference type="Proteomes" id="UP000295444"/>
    </source>
</evidence>
<evidence type="ECO:0000313" key="2">
    <source>
        <dbReference type="EMBL" id="TDP96624.1"/>
    </source>
</evidence>
<dbReference type="PANTHER" id="PTHR15032">
    <property type="entry name" value="N-ACYL-PHOSPHATIDYLETHANOLAMINE-HYDROLYZING PHOSPHOLIPASE D"/>
    <property type="match status" value="1"/>
</dbReference>
<comment type="caution">
    <text evidence="2">The sequence shown here is derived from an EMBL/GenBank/DDBJ whole genome shotgun (WGS) entry which is preliminary data.</text>
</comment>
<gene>
    <name evidence="2" type="ORF">EV186_104612</name>
</gene>
<dbReference type="GO" id="GO:0005737">
    <property type="term" value="C:cytoplasm"/>
    <property type="evidence" value="ECO:0007669"/>
    <property type="project" value="TreeGrafter"/>
</dbReference>
<dbReference type="InterPro" id="IPR024884">
    <property type="entry name" value="NAPE-PLD"/>
</dbReference>
<proteinExistence type="predicted"/>
<dbReference type="PANTHER" id="PTHR15032:SF4">
    <property type="entry name" value="N-ACYL-PHOSPHATIDYLETHANOLAMINE-HYDROLYZING PHOSPHOLIPASE D"/>
    <property type="match status" value="1"/>
</dbReference>
<keyword evidence="3" id="KW-1185">Reference proteome</keyword>
<dbReference type="InterPro" id="IPR001279">
    <property type="entry name" value="Metallo-B-lactamas"/>
</dbReference>
<name>A0A4R6SAP7_LABRH</name>
<evidence type="ECO:0000259" key="1">
    <source>
        <dbReference type="Pfam" id="PF12706"/>
    </source>
</evidence>
<dbReference type="InterPro" id="IPR036866">
    <property type="entry name" value="RibonucZ/Hydroxyglut_hydro"/>
</dbReference>
<accession>A0A4R6SAP7</accession>
<dbReference type="EMBL" id="SNXZ01000004">
    <property type="protein sequence ID" value="TDP96624.1"/>
    <property type="molecule type" value="Genomic_DNA"/>
</dbReference>
<dbReference type="Gene3D" id="3.60.15.10">
    <property type="entry name" value="Ribonuclease Z/Hydroxyacylglutathione hydrolase-like"/>
    <property type="match status" value="1"/>
</dbReference>
<reference evidence="2 3" key="1">
    <citation type="submission" date="2019-03" db="EMBL/GenBank/DDBJ databases">
        <title>Genomic Encyclopedia of Type Strains, Phase IV (KMG-IV): sequencing the most valuable type-strain genomes for metagenomic binning, comparative biology and taxonomic classification.</title>
        <authorList>
            <person name="Goeker M."/>
        </authorList>
    </citation>
    <scope>NUCLEOTIDE SEQUENCE [LARGE SCALE GENOMIC DNA]</scope>
    <source>
        <strain evidence="2 3">DSM 45361</strain>
    </source>
</reference>
<dbReference type="GO" id="GO:0070290">
    <property type="term" value="F:N-acylphosphatidylethanolamine-specific phospholipase D activity"/>
    <property type="evidence" value="ECO:0007669"/>
    <property type="project" value="InterPro"/>
</dbReference>
<organism evidence="2 3">
    <name type="scientific">Labedaea rhizosphaerae</name>
    <dbReference type="NCBI Taxonomy" id="598644"/>
    <lineage>
        <taxon>Bacteria</taxon>
        <taxon>Bacillati</taxon>
        <taxon>Actinomycetota</taxon>
        <taxon>Actinomycetes</taxon>
        <taxon>Pseudonocardiales</taxon>
        <taxon>Pseudonocardiaceae</taxon>
        <taxon>Labedaea</taxon>
    </lineage>
</organism>
<protein>
    <submittedName>
        <fullName evidence="2">L-ascorbate metabolism protein UlaG (Beta-lactamase superfamily)</fullName>
    </submittedName>
</protein>
<dbReference type="Pfam" id="PF12706">
    <property type="entry name" value="Lactamase_B_2"/>
    <property type="match status" value="1"/>
</dbReference>
<dbReference type="PIRSF" id="PIRSF038896">
    <property type="entry name" value="NAPE-PLD"/>
    <property type="match status" value="1"/>
</dbReference>
<dbReference type="SUPFAM" id="SSF56281">
    <property type="entry name" value="Metallo-hydrolase/oxidoreductase"/>
    <property type="match status" value="1"/>
</dbReference>
<dbReference type="OrthoDB" id="9805728at2"/>
<dbReference type="RefSeq" id="WP_133851952.1">
    <property type="nucleotide sequence ID" value="NZ_SNXZ01000004.1"/>
</dbReference>